<evidence type="ECO:0000313" key="3">
    <source>
        <dbReference type="Proteomes" id="UP000692954"/>
    </source>
</evidence>
<reference evidence="2" key="1">
    <citation type="submission" date="2021-01" db="EMBL/GenBank/DDBJ databases">
        <authorList>
            <consortium name="Genoscope - CEA"/>
            <person name="William W."/>
        </authorList>
    </citation>
    <scope>NUCLEOTIDE SEQUENCE</scope>
</reference>
<comment type="caution">
    <text evidence="2">The sequence shown here is derived from an EMBL/GenBank/DDBJ whole genome shotgun (WGS) entry which is preliminary data.</text>
</comment>
<feature type="compositionally biased region" description="Basic and acidic residues" evidence="1">
    <location>
        <begin position="1"/>
        <end position="11"/>
    </location>
</feature>
<sequence>MGLRNSKDNKIFQEGTTTQQSSPNTAELIYQLIIKNLIPQSSKKFQLQSSKVNLMKL</sequence>
<accession>A0A8S1N868</accession>
<protein>
    <submittedName>
        <fullName evidence="2">Uncharacterized protein</fullName>
    </submittedName>
</protein>
<keyword evidence="3" id="KW-1185">Reference proteome</keyword>
<evidence type="ECO:0000256" key="1">
    <source>
        <dbReference type="SAM" id="MobiDB-lite"/>
    </source>
</evidence>
<organism evidence="2 3">
    <name type="scientific">Paramecium sonneborni</name>
    <dbReference type="NCBI Taxonomy" id="65129"/>
    <lineage>
        <taxon>Eukaryota</taxon>
        <taxon>Sar</taxon>
        <taxon>Alveolata</taxon>
        <taxon>Ciliophora</taxon>
        <taxon>Intramacronucleata</taxon>
        <taxon>Oligohymenophorea</taxon>
        <taxon>Peniculida</taxon>
        <taxon>Parameciidae</taxon>
        <taxon>Paramecium</taxon>
    </lineage>
</organism>
<name>A0A8S1N868_9CILI</name>
<dbReference type="EMBL" id="CAJJDN010000052">
    <property type="protein sequence ID" value="CAD8088232.1"/>
    <property type="molecule type" value="Genomic_DNA"/>
</dbReference>
<dbReference type="Proteomes" id="UP000692954">
    <property type="component" value="Unassembled WGS sequence"/>
</dbReference>
<proteinExistence type="predicted"/>
<dbReference type="AlphaFoldDB" id="A0A8S1N868"/>
<evidence type="ECO:0000313" key="2">
    <source>
        <dbReference type="EMBL" id="CAD8088232.1"/>
    </source>
</evidence>
<gene>
    <name evidence="2" type="ORF">PSON_ATCC_30995.1.T0520249</name>
</gene>
<feature type="region of interest" description="Disordered" evidence="1">
    <location>
        <begin position="1"/>
        <end position="22"/>
    </location>
</feature>